<accession>A0ABW9ZZ33</accession>
<dbReference type="Proteomes" id="UP000753802">
    <property type="component" value="Unassembled WGS sequence"/>
</dbReference>
<proteinExistence type="predicted"/>
<dbReference type="EMBL" id="JAACJS010000015">
    <property type="protein sequence ID" value="NCI51577.1"/>
    <property type="molecule type" value="Genomic_DNA"/>
</dbReference>
<evidence type="ECO:0000313" key="1">
    <source>
        <dbReference type="EMBL" id="NCI51577.1"/>
    </source>
</evidence>
<dbReference type="RefSeq" id="WP_161819857.1">
    <property type="nucleotide sequence ID" value="NZ_JAACJS010000015.1"/>
</dbReference>
<evidence type="ECO:0008006" key="3">
    <source>
        <dbReference type="Google" id="ProtNLM"/>
    </source>
</evidence>
<keyword evidence="2" id="KW-1185">Reference proteome</keyword>
<protein>
    <recommendedName>
        <fullName evidence="3">Glycosyl transferase family 2</fullName>
    </recommendedName>
</protein>
<name>A0ABW9ZZ33_9BACT</name>
<evidence type="ECO:0000313" key="2">
    <source>
        <dbReference type="Proteomes" id="UP000753802"/>
    </source>
</evidence>
<gene>
    <name evidence="1" type="ORF">GWC95_16730</name>
</gene>
<organism evidence="1 2">
    <name type="scientific">Sediminibacterium roseum</name>
    <dbReference type="NCBI Taxonomy" id="1978412"/>
    <lineage>
        <taxon>Bacteria</taxon>
        <taxon>Pseudomonadati</taxon>
        <taxon>Bacteroidota</taxon>
        <taxon>Chitinophagia</taxon>
        <taxon>Chitinophagales</taxon>
        <taxon>Chitinophagaceae</taxon>
        <taxon>Sediminibacterium</taxon>
    </lineage>
</organism>
<comment type="caution">
    <text evidence="1">The sequence shown here is derived from an EMBL/GenBank/DDBJ whole genome shotgun (WGS) entry which is preliminary data.</text>
</comment>
<sequence length="283" mass="33238">MSTAQNNVALLVHSCDRYELLYKGFSFFFSKYWDFSARCNYYFATEEKTVSIDHFENIRSGKGQWADRLVVLLNSIPEKYVLYFQEDMWLNKKVNGDFFNRLFEMAEANDWKLVKLHSSEVYTTVATGIFIEGFEIAKLDNQSSDFLMSHQVTLWNKEFLIRQLHRNEHPWRNERKGTARLKKLNPEIFQADYFAENGKPPVNRNDNPVLRSEYQTVSMNSTLSGNVAPYINELLHGDSNDRQYAMKLQHNYNNQLTHDGLQPARKVDVFKQAKTWVKKAFGK</sequence>
<reference evidence="1 2" key="1">
    <citation type="submission" date="2020-01" db="EMBL/GenBank/DDBJ databases">
        <title>Genome analysis.</title>
        <authorList>
            <person name="Wu S."/>
            <person name="Wang G."/>
        </authorList>
    </citation>
    <scope>NUCLEOTIDE SEQUENCE [LARGE SCALE GENOMIC DNA]</scope>
    <source>
        <strain evidence="1 2">SYL130</strain>
    </source>
</reference>